<gene>
    <name evidence="7" type="ORF">OB236_24055</name>
</gene>
<dbReference type="PANTHER" id="PTHR43308">
    <property type="entry name" value="OUTER MEMBRANE PROTEIN ALPHA-RELATED"/>
    <property type="match status" value="1"/>
</dbReference>
<organism evidence="7 8">
    <name type="scientific">Paenibacillus baimaensis</name>
    <dbReference type="NCBI Taxonomy" id="2982185"/>
    <lineage>
        <taxon>Bacteria</taxon>
        <taxon>Bacillati</taxon>
        <taxon>Bacillota</taxon>
        <taxon>Bacilli</taxon>
        <taxon>Bacillales</taxon>
        <taxon>Paenibacillaceae</taxon>
        <taxon>Paenibacillus</taxon>
    </lineage>
</organism>
<protein>
    <submittedName>
        <fullName evidence="7">S-layer homology domain-containing protein</fullName>
    </submittedName>
</protein>
<feature type="domain" description="SLH" evidence="6">
    <location>
        <begin position="126"/>
        <end position="194"/>
    </location>
</feature>
<evidence type="ECO:0000313" key="8">
    <source>
        <dbReference type="Proteomes" id="UP001652445"/>
    </source>
</evidence>
<dbReference type="PROSITE" id="PS51272">
    <property type="entry name" value="SLH"/>
    <property type="match status" value="3"/>
</dbReference>
<dbReference type="Pfam" id="PF13442">
    <property type="entry name" value="Cytochrome_CBB3"/>
    <property type="match status" value="1"/>
</dbReference>
<name>A0ABT2UKK9_9BACL</name>
<dbReference type="Proteomes" id="UP001652445">
    <property type="component" value="Unassembled WGS sequence"/>
</dbReference>
<feature type="domain" description="SLH" evidence="6">
    <location>
        <begin position="251"/>
        <end position="307"/>
    </location>
</feature>
<evidence type="ECO:0000256" key="4">
    <source>
        <dbReference type="PROSITE-ProRule" id="PRU00433"/>
    </source>
</evidence>
<evidence type="ECO:0000313" key="7">
    <source>
        <dbReference type="EMBL" id="MCU6795185.1"/>
    </source>
</evidence>
<dbReference type="PANTHER" id="PTHR43308:SF1">
    <property type="entry name" value="OUTER MEMBRANE PROTEIN ALPHA"/>
    <property type="match status" value="1"/>
</dbReference>
<feature type="domain" description="Cytochrome c" evidence="5">
    <location>
        <begin position="48"/>
        <end position="125"/>
    </location>
</feature>
<evidence type="ECO:0000256" key="3">
    <source>
        <dbReference type="ARBA" id="ARBA00023004"/>
    </source>
</evidence>
<dbReference type="RefSeq" id="WP_262686231.1">
    <property type="nucleotide sequence ID" value="NZ_JAOQIO010000094.1"/>
</dbReference>
<dbReference type="SUPFAM" id="SSF46626">
    <property type="entry name" value="Cytochrome c"/>
    <property type="match status" value="1"/>
</dbReference>
<dbReference type="Gene3D" id="1.10.760.10">
    <property type="entry name" value="Cytochrome c-like domain"/>
    <property type="match status" value="1"/>
</dbReference>
<evidence type="ECO:0000259" key="6">
    <source>
        <dbReference type="PROSITE" id="PS51272"/>
    </source>
</evidence>
<dbReference type="InterPro" id="IPR051465">
    <property type="entry name" value="Cell_Envelope_Struct_Comp"/>
</dbReference>
<keyword evidence="8" id="KW-1185">Reference proteome</keyword>
<dbReference type="InterPro" id="IPR036909">
    <property type="entry name" value="Cyt_c-like_dom_sf"/>
</dbReference>
<comment type="caution">
    <text evidence="7">The sequence shown here is derived from an EMBL/GenBank/DDBJ whole genome shotgun (WGS) entry which is preliminary data.</text>
</comment>
<evidence type="ECO:0000259" key="5">
    <source>
        <dbReference type="PROSITE" id="PS51007"/>
    </source>
</evidence>
<keyword evidence="2 4" id="KW-0479">Metal-binding</keyword>
<proteinExistence type="predicted"/>
<dbReference type="Pfam" id="PF00395">
    <property type="entry name" value="SLH"/>
    <property type="match status" value="3"/>
</dbReference>
<feature type="domain" description="SLH" evidence="6">
    <location>
        <begin position="195"/>
        <end position="250"/>
    </location>
</feature>
<keyword evidence="1 4" id="KW-0349">Heme</keyword>
<dbReference type="InterPro" id="IPR009056">
    <property type="entry name" value="Cyt_c-like_dom"/>
</dbReference>
<dbReference type="PROSITE" id="PS51007">
    <property type="entry name" value="CYTC"/>
    <property type="match status" value="1"/>
</dbReference>
<sequence>MKLFNPNRFRIPLLILGTSLIAGVLWVQDELRSTSTLQAASLPPAASVPANNGLLVYEQNCIACHAVEGKGLDRYPPLVSDRVKKKYGTYDQAYEFISHSMPQNSPGSLSEEDYKNVTRYVLSLNGIPTEFNDISSHWANKEIKELLDKQFIDGYVNKENGTLSFKPEQNITRAEFVRYLVKAKQMFLSNSTTSEFTDINTDKENRPYIITAVEYGLIDGYADHTFRPDNQISRAEIAAILSRSEMLKGEPGKGFKDVADSYWAKDNILAVQQAKLFDGYEDGTFRPLKEMKRGEAVAVIYRLLNPS</sequence>
<dbReference type="InterPro" id="IPR001119">
    <property type="entry name" value="SLH_dom"/>
</dbReference>
<evidence type="ECO:0000256" key="2">
    <source>
        <dbReference type="ARBA" id="ARBA00022723"/>
    </source>
</evidence>
<reference evidence="7 8" key="1">
    <citation type="submission" date="2022-09" db="EMBL/GenBank/DDBJ databases">
        <authorList>
            <person name="Han X.L."/>
            <person name="Wang Q."/>
            <person name="Lu T."/>
        </authorList>
    </citation>
    <scope>NUCLEOTIDE SEQUENCE [LARGE SCALE GENOMIC DNA]</scope>
    <source>
        <strain evidence="7 8">WQ 127069</strain>
    </source>
</reference>
<accession>A0ABT2UKK9</accession>
<dbReference type="EMBL" id="JAOQIO010000094">
    <property type="protein sequence ID" value="MCU6795185.1"/>
    <property type="molecule type" value="Genomic_DNA"/>
</dbReference>
<keyword evidence="3 4" id="KW-0408">Iron</keyword>
<evidence type="ECO:0000256" key="1">
    <source>
        <dbReference type="ARBA" id="ARBA00022617"/>
    </source>
</evidence>